<keyword evidence="5" id="KW-0653">Protein transport</keyword>
<dbReference type="AlphaFoldDB" id="A0A183MWD7"/>
<dbReference type="Pfam" id="PF18787">
    <property type="entry name" value="CRM1_repeat_3"/>
    <property type="match status" value="1"/>
</dbReference>
<dbReference type="PANTHER" id="PTHR11223:SF2">
    <property type="entry name" value="EXPORTIN-1"/>
    <property type="match status" value="1"/>
</dbReference>
<dbReference type="EMBL" id="UZAI01018278">
    <property type="protein sequence ID" value="VDP35353.1"/>
    <property type="molecule type" value="Genomic_DNA"/>
</dbReference>
<dbReference type="InterPro" id="IPR040485">
    <property type="entry name" value="XPO1_repeat_3"/>
</dbReference>
<evidence type="ECO:0000256" key="4">
    <source>
        <dbReference type="ARBA" id="ARBA00022816"/>
    </source>
</evidence>
<dbReference type="FunFam" id="1.25.10.10:FF:001255">
    <property type="entry name" value="Exportin 1"/>
    <property type="match status" value="1"/>
</dbReference>
<evidence type="ECO:0000313" key="10">
    <source>
        <dbReference type="Proteomes" id="UP000277204"/>
    </source>
</evidence>
<dbReference type="STRING" id="48269.A0A183MWD7"/>
<proteinExistence type="inferred from homology"/>
<keyword evidence="4" id="KW-0509">mRNA transport</keyword>
<evidence type="ECO:0000256" key="6">
    <source>
        <dbReference type="ARBA" id="ARBA00023242"/>
    </source>
</evidence>
<dbReference type="Gene3D" id="1.25.10.10">
    <property type="entry name" value="Leucine-rich Repeat Variant"/>
    <property type="match status" value="1"/>
</dbReference>
<gene>
    <name evidence="9" type="ORF">SMRZ_LOCUS20362</name>
</gene>
<accession>A0A183MWD7</accession>
<dbReference type="SMART" id="SM00913">
    <property type="entry name" value="IBN_N"/>
    <property type="match status" value="1"/>
</dbReference>
<dbReference type="PROSITE" id="PS50166">
    <property type="entry name" value="IMPORTIN_B_NT"/>
    <property type="match status" value="1"/>
</dbReference>
<dbReference type="InterPro" id="IPR013598">
    <property type="entry name" value="Exportin-1/Importin-b-like"/>
</dbReference>
<keyword evidence="10" id="KW-1185">Reference proteome</keyword>
<comment type="similarity">
    <text evidence="2">Belongs to the exportin family.</text>
</comment>
<dbReference type="GO" id="GO:0000056">
    <property type="term" value="P:ribosomal small subunit export from nucleus"/>
    <property type="evidence" value="ECO:0007669"/>
    <property type="project" value="TreeGrafter"/>
</dbReference>
<dbReference type="Pfam" id="PF18777">
    <property type="entry name" value="CRM1_repeat"/>
    <property type="match status" value="1"/>
</dbReference>
<comment type="subcellular location">
    <subcellularLocation>
        <location evidence="1">Nucleus</location>
    </subcellularLocation>
</comment>
<dbReference type="InterPro" id="IPR041235">
    <property type="entry name" value="Exp1_repeat_2"/>
</dbReference>
<evidence type="ECO:0000313" key="9">
    <source>
        <dbReference type="EMBL" id="VDP35353.1"/>
    </source>
</evidence>
<dbReference type="Pfam" id="PF08767">
    <property type="entry name" value="CRM1_C"/>
    <property type="match status" value="1"/>
</dbReference>
<evidence type="ECO:0000259" key="8">
    <source>
        <dbReference type="PROSITE" id="PS50166"/>
    </source>
</evidence>
<evidence type="ECO:0000256" key="3">
    <source>
        <dbReference type="ARBA" id="ARBA00022448"/>
    </source>
</evidence>
<dbReference type="PANTHER" id="PTHR11223">
    <property type="entry name" value="EXPORTIN 1/5"/>
    <property type="match status" value="1"/>
</dbReference>
<dbReference type="SUPFAM" id="SSF48371">
    <property type="entry name" value="ARM repeat"/>
    <property type="match status" value="1"/>
</dbReference>
<dbReference type="InterPro" id="IPR041123">
    <property type="entry name" value="CRM1_repeat"/>
</dbReference>
<evidence type="ECO:0000256" key="2">
    <source>
        <dbReference type="ARBA" id="ARBA00009466"/>
    </source>
</evidence>
<dbReference type="GO" id="GO:0005049">
    <property type="term" value="F:nuclear export signal receptor activity"/>
    <property type="evidence" value="ECO:0007669"/>
    <property type="project" value="InterPro"/>
</dbReference>
<evidence type="ECO:0000256" key="7">
    <source>
        <dbReference type="ARBA" id="ARBA00073514"/>
    </source>
</evidence>
<dbReference type="GO" id="GO:0051028">
    <property type="term" value="P:mRNA transport"/>
    <property type="evidence" value="ECO:0007669"/>
    <property type="project" value="UniProtKB-KW"/>
</dbReference>
<dbReference type="Pfam" id="PF03810">
    <property type="entry name" value="IBN_N"/>
    <property type="match status" value="1"/>
</dbReference>
<sequence>MPPTSPMGVISESAAAQLLDFSQRLDIGLLDRVVNCMYHEAGDQQKIAEKVLNTLKEHPDAWMRVDSILEFSSNQETKYFALQILEALIKTRWKVLARPQCEGIKKYIVGLIIQTSSSSELLESEKTYLGKLNMILVEILKHEWPNNWSTFISDIVGASKTNESLCQNNMVILRLLSEEVFDFSLGQMTQTKAKHLKDSMCQQFSLIFQLCQYVLENSQNASLVVSTLETLLRFMHWIPLGYIFETNLIQTLVFKFFNVPLFRNITLKCLSTNTIPSYSYYLVTVIQMLPLETRLKEAYERGSNDEQNFIQNLAIFYTTFLKGHSSLVEKPELIWKLQDAYAYLLMLSEVEEREIFKICLEYWNILVSDLYREIASWRPIFFTTTVNIISLSIVLNYFCRLSYFQLRRIMISRMARPEEVLVVENEHGEVVREFMKDTDSLNLYKSMRETLVYLTHLDYSDTKKIMIEKLQHQVDGREWSWHNLNTLCWAIGSISGAMQEDDERSFLVIVIRDLLGLCEQKRGKDNKAIVASNIMYVVGQYPRFLRAHWRFLKTVITKLFEFMHETHEGVQDMACDTFIKIAQKCRRQLVTVQVPVEFIEEILKEIDIIINDLQPQQVHTFYEAVGVIISAQLDSAVEARQIERLFRLPNQIWDGILVQAACNIDLLRDFEVVQQLCNLLKTNHSACKSLGHSYLVQLGRIYLDMLNVYKIMSQNIGQAVATNGEQVTKQPLIRSMRSVKKAILNLLSCWIKRTTDPVFVSCLQISDNILPPLLDAVADDYQKNLPAAREAEVLSLMATLVNRLEDHILPALPRVLDAVFQSTLEMIDKDLEEFPEHRTNFFTLLQAVNAHCFSALLSLTSDKFKLILDSVIWAIKHTMRQVSSHTFHFYFDSFNITLWVSNNTQVFIFLSIFYKHFTCMNHCDFCDMAHNYPTLIRWTSRTIFVHITIYQTVCVLMGHFH</sequence>
<dbReference type="Proteomes" id="UP000277204">
    <property type="component" value="Unassembled WGS sequence"/>
</dbReference>
<dbReference type="GO" id="GO:0000055">
    <property type="term" value="P:ribosomal large subunit export from nucleus"/>
    <property type="evidence" value="ECO:0007669"/>
    <property type="project" value="TreeGrafter"/>
</dbReference>
<evidence type="ECO:0000256" key="1">
    <source>
        <dbReference type="ARBA" id="ARBA00004123"/>
    </source>
</evidence>
<keyword evidence="6" id="KW-0539">Nucleus</keyword>
<evidence type="ECO:0000256" key="5">
    <source>
        <dbReference type="ARBA" id="ARBA00022927"/>
    </source>
</evidence>
<dbReference type="InterPro" id="IPR016024">
    <property type="entry name" value="ARM-type_fold"/>
</dbReference>
<dbReference type="InterPro" id="IPR001494">
    <property type="entry name" value="Importin-beta_N"/>
</dbReference>
<protein>
    <recommendedName>
        <fullName evidence="7">Exportin-1</fullName>
    </recommendedName>
</protein>
<dbReference type="Pfam" id="PF18784">
    <property type="entry name" value="CRM1_repeat_2"/>
    <property type="match status" value="1"/>
</dbReference>
<dbReference type="SMART" id="SM01102">
    <property type="entry name" value="CRM1_C"/>
    <property type="match status" value="1"/>
</dbReference>
<dbReference type="GO" id="GO:0006611">
    <property type="term" value="P:protein export from nucleus"/>
    <property type="evidence" value="ECO:0007669"/>
    <property type="project" value="InterPro"/>
</dbReference>
<dbReference type="GO" id="GO:0005737">
    <property type="term" value="C:cytoplasm"/>
    <property type="evidence" value="ECO:0007669"/>
    <property type="project" value="TreeGrafter"/>
</dbReference>
<dbReference type="GO" id="GO:0005634">
    <property type="term" value="C:nucleus"/>
    <property type="evidence" value="ECO:0007669"/>
    <property type="project" value="UniProtKB-SubCell"/>
</dbReference>
<reference evidence="9 10" key="1">
    <citation type="submission" date="2018-11" db="EMBL/GenBank/DDBJ databases">
        <authorList>
            <consortium name="Pathogen Informatics"/>
        </authorList>
    </citation>
    <scope>NUCLEOTIDE SEQUENCE [LARGE SCALE GENOMIC DNA]</scope>
    <source>
        <strain evidence="9 10">Zambia</strain>
    </source>
</reference>
<name>A0A183MWD7_9TREM</name>
<feature type="domain" description="Importin N-terminal" evidence="8">
    <location>
        <begin position="48"/>
        <end position="114"/>
    </location>
</feature>
<dbReference type="GO" id="GO:0031267">
    <property type="term" value="F:small GTPase binding"/>
    <property type="evidence" value="ECO:0007669"/>
    <property type="project" value="InterPro"/>
</dbReference>
<organism evidence="9 10">
    <name type="scientific">Schistosoma margrebowiei</name>
    <dbReference type="NCBI Taxonomy" id="48269"/>
    <lineage>
        <taxon>Eukaryota</taxon>
        <taxon>Metazoa</taxon>
        <taxon>Spiralia</taxon>
        <taxon>Lophotrochozoa</taxon>
        <taxon>Platyhelminthes</taxon>
        <taxon>Trematoda</taxon>
        <taxon>Digenea</taxon>
        <taxon>Strigeidida</taxon>
        <taxon>Schistosomatoidea</taxon>
        <taxon>Schistosomatidae</taxon>
        <taxon>Schistosoma</taxon>
    </lineage>
</organism>
<dbReference type="Pfam" id="PF08389">
    <property type="entry name" value="Xpo1"/>
    <property type="match status" value="1"/>
</dbReference>
<dbReference type="InterPro" id="IPR011989">
    <property type="entry name" value="ARM-like"/>
</dbReference>
<dbReference type="InterPro" id="IPR014877">
    <property type="entry name" value="XPO1_C_dom"/>
</dbReference>
<dbReference type="InterPro" id="IPR045065">
    <property type="entry name" value="XPO1/5"/>
</dbReference>
<keyword evidence="3" id="KW-0813">Transport</keyword>